<reference evidence="2" key="1">
    <citation type="journal article" date="2014" name="Front. Microbiol.">
        <title>High frequency of phylogenetically diverse reductive dehalogenase-homologous genes in deep subseafloor sedimentary metagenomes.</title>
        <authorList>
            <person name="Kawai M."/>
            <person name="Futagami T."/>
            <person name="Toyoda A."/>
            <person name="Takaki Y."/>
            <person name="Nishi S."/>
            <person name="Hori S."/>
            <person name="Arai W."/>
            <person name="Tsubouchi T."/>
            <person name="Morono Y."/>
            <person name="Uchiyama I."/>
            <person name="Ito T."/>
            <person name="Fujiyama A."/>
            <person name="Inagaki F."/>
            <person name="Takami H."/>
        </authorList>
    </citation>
    <scope>NUCLEOTIDE SEQUENCE</scope>
    <source>
        <strain evidence="2">Expedition CK06-06</strain>
    </source>
</reference>
<organism evidence="2">
    <name type="scientific">marine sediment metagenome</name>
    <dbReference type="NCBI Taxonomy" id="412755"/>
    <lineage>
        <taxon>unclassified sequences</taxon>
        <taxon>metagenomes</taxon>
        <taxon>ecological metagenomes</taxon>
    </lineage>
</organism>
<accession>X1LLF0</accession>
<protein>
    <submittedName>
        <fullName evidence="2">Uncharacterized protein</fullName>
    </submittedName>
</protein>
<name>X1LLF0_9ZZZZ</name>
<feature type="transmembrane region" description="Helical" evidence="1">
    <location>
        <begin position="31"/>
        <end position="50"/>
    </location>
</feature>
<keyword evidence="1" id="KW-1133">Transmembrane helix</keyword>
<proteinExistence type="predicted"/>
<dbReference type="EMBL" id="BARV01018443">
    <property type="protein sequence ID" value="GAI19908.1"/>
    <property type="molecule type" value="Genomic_DNA"/>
</dbReference>
<dbReference type="AlphaFoldDB" id="X1LLF0"/>
<gene>
    <name evidence="2" type="ORF">S06H3_31188</name>
</gene>
<evidence type="ECO:0000313" key="2">
    <source>
        <dbReference type="EMBL" id="GAI19908.1"/>
    </source>
</evidence>
<comment type="caution">
    <text evidence="2">The sequence shown here is derived from an EMBL/GenBank/DDBJ whole genome shotgun (WGS) entry which is preliminary data.</text>
</comment>
<keyword evidence="1" id="KW-0472">Membrane</keyword>
<keyword evidence="1" id="KW-0812">Transmembrane</keyword>
<feature type="non-terminal residue" evidence="2">
    <location>
        <position position="1"/>
    </location>
</feature>
<evidence type="ECO:0000256" key="1">
    <source>
        <dbReference type="SAM" id="Phobius"/>
    </source>
</evidence>
<sequence>QQDKSLEIKTGNFNNELKKIQPKKSSYLKEIILSILLLILIGILIIIILFKDKILAWFA</sequence>